<dbReference type="Proteomes" id="UP001244443">
    <property type="component" value="Chromosome"/>
</dbReference>
<organism evidence="1 2">
    <name type="scientific">Marivirga arenosa</name>
    <dbReference type="NCBI Taxonomy" id="3059076"/>
    <lineage>
        <taxon>Bacteria</taxon>
        <taxon>Pseudomonadati</taxon>
        <taxon>Bacteroidota</taxon>
        <taxon>Cytophagia</taxon>
        <taxon>Cytophagales</taxon>
        <taxon>Marivirgaceae</taxon>
        <taxon>Marivirga</taxon>
    </lineage>
</organism>
<name>A0AA49JE64_9BACT</name>
<accession>A0AA49JE64</accession>
<proteinExistence type="predicted"/>
<dbReference type="RefSeq" id="WP_308357835.1">
    <property type="nucleotide sequence ID" value="NZ_CP129970.2"/>
</dbReference>
<sequence>MNKLYYILITFILFSFNQNLFSQNYLKDVQSVENIMSALTEVISGPADQERDWERFKFLFSEDAKLIPTLINEEGEISYNYWTPQEYIDMYKKYREGTAFYEQELNRITEEFGNIVHCFSTYAVRTEKNGPVQRRGINSIQILRDKDRYYIMNVFWSNESENDKLTSKYLPKNKK</sequence>
<keyword evidence="2" id="KW-1185">Reference proteome</keyword>
<dbReference type="EMBL" id="CP129970">
    <property type="protein sequence ID" value="WKK86857.2"/>
    <property type="molecule type" value="Genomic_DNA"/>
</dbReference>
<protein>
    <recommendedName>
        <fullName evidence="3">Nuclear transport factor 2 family protein</fullName>
    </recommendedName>
</protein>
<evidence type="ECO:0000313" key="2">
    <source>
        <dbReference type="Proteomes" id="UP001244443"/>
    </source>
</evidence>
<dbReference type="Gene3D" id="3.10.450.50">
    <property type="match status" value="1"/>
</dbReference>
<evidence type="ECO:0008006" key="3">
    <source>
        <dbReference type="Google" id="ProtNLM"/>
    </source>
</evidence>
<gene>
    <name evidence="1" type="ORF">QYS48_08265</name>
</gene>
<reference evidence="1" key="1">
    <citation type="submission" date="2023-08" db="EMBL/GenBank/DDBJ databases">
        <title>Comparative genomics and taxonomic characterization of three novel marine species of genus Marivirga.</title>
        <authorList>
            <person name="Muhammad N."/>
            <person name="Kim S.-G."/>
        </authorList>
    </citation>
    <scope>NUCLEOTIDE SEQUENCE [LARGE SCALE GENOMIC DNA]</scope>
    <source>
        <strain evidence="1">ABR2-2</strain>
    </source>
</reference>
<dbReference type="AlphaFoldDB" id="A0AA49JE64"/>
<evidence type="ECO:0000313" key="1">
    <source>
        <dbReference type="EMBL" id="WKK86857.2"/>
    </source>
</evidence>